<evidence type="ECO:0000256" key="6">
    <source>
        <dbReference type="ARBA" id="ARBA00043993"/>
    </source>
</evidence>
<dbReference type="AlphaFoldDB" id="A0A158H9T9"/>
<keyword evidence="5 7" id="KW-0472">Membrane</keyword>
<evidence type="ECO:0000313" key="11">
    <source>
        <dbReference type="Proteomes" id="UP000054683"/>
    </source>
</evidence>
<dbReference type="OrthoDB" id="8670769at2"/>
<feature type="transmembrane region" description="Helical" evidence="7">
    <location>
        <begin position="450"/>
        <end position="468"/>
    </location>
</feature>
<evidence type="ECO:0000259" key="8">
    <source>
        <dbReference type="Pfam" id="PF12805"/>
    </source>
</evidence>
<keyword evidence="2" id="KW-1003">Cell membrane</keyword>
<dbReference type="GO" id="GO:0005886">
    <property type="term" value="C:plasma membrane"/>
    <property type="evidence" value="ECO:0007669"/>
    <property type="project" value="UniProtKB-SubCell"/>
</dbReference>
<protein>
    <submittedName>
        <fullName evidence="10">Membrane protein</fullName>
    </submittedName>
</protein>
<evidence type="ECO:0000256" key="1">
    <source>
        <dbReference type="ARBA" id="ARBA00004651"/>
    </source>
</evidence>
<feature type="transmembrane region" description="Helical" evidence="7">
    <location>
        <begin position="12"/>
        <end position="36"/>
    </location>
</feature>
<comment type="similarity">
    <text evidence="6">Belongs to the YccS/YhfK family.</text>
</comment>
<comment type="subcellular location">
    <subcellularLocation>
        <location evidence="1">Cell membrane</location>
        <topology evidence="1">Multi-pass membrane protein</topology>
    </subcellularLocation>
</comment>
<dbReference type="Pfam" id="PF12805">
    <property type="entry name" value="FUSC-like"/>
    <property type="match status" value="1"/>
</dbReference>
<dbReference type="InterPro" id="IPR032692">
    <property type="entry name" value="YccS_N"/>
</dbReference>
<name>A0A158H9T9_9BURK</name>
<feature type="transmembrane region" description="Helical" evidence="7">
    <location>
        <begin position="488"/>
        <end position="511"/>
    </location>
</feature>
<sequence>MRYSLEIRKFIYSQYFFGGLRIALGVSLPAILMLTVFHNRELGFTIATGALGASVVDMPGPLKYKHNEMLACTVIGFLSALATGIASANAVTLWLTVVPLTFVLSLVVVYGNRWPQISFATLFMMIVTLEEHFTPMQALVNASWILLGGLWYTYWATFVSRSLVYRIERQALAESVFSCAEYLLARSAFYDLDANFDECYRKLIEKQIAAVERQDAARDIVLRNLPKLRSGKLDARRVMLFNLFINVVDLHEMFVGAHTDYPLVRNTFGGQDILIFYRDLMRKSALDLEDIGLAVLQNRPARARINVKAELRAIEYELDQMRRHEVPQKNPEAYSAVSSAFRRLWSATRLIDRMRRQTRHDPGITETVIRVDPTLSRFVSSRRVPFMQIFSNLTMASPSFRHALRVTIAVGVGFWLGRLLPLTNAYWIVMTTVIILKPGYSLTKQRNVQRIIGTAIGCAACVGLILVVKDPHVLLVAMFACMVMSYSLLLFNYTASVVFTSAYVLLMLHLLAPGGMRLIGERAIDTVVGCAIAIAASHLFPYWEYRLMGKQVRDMIGAMRNYLEASWWWTGKPGAQAEARSAADANLFADANAATAQAATIALAQVEAGKAELATAGDASSPGAISGDDSGRSPVVSNPAAALAESAVSAVSAVSDGSSAAAQTLPDATAVRLEPAVAEAGEKPPAGASKKKAVPGESATVTAISGASAAAAVAAEALDSDFRYRLARKNVHIAFANLGQAFQRMMLEPKAQQRFVPELNDLLIRSHVLASQITAAGPLLQSVGKSAAGHAAQPVQRALSVIRDNLTQAQDGVPAPEDQAEQSKLLTRELDSMVVAAERAQDIPADAVQDLKLLAHQCKQMLTASLLIRKDASLINLPE</sequence>
<accession>A0A158H9T9</accession>
<dbReference type="InterPro" id="IPR049453">
    <property type="entry name" value="Memb_transporter_dom"/>
</dbReference>
<proteinExistence type="inferred from homology"/>
<evidence type="ECO:0000256" key="5">
    <source>
        <dbReference type="ARBA" id="ARBA00023136"/>
    </source>
</evidence>
<dbReference type="PANTHER" id="PTHR30509:SF23">
    <property type="entry name" value="INNER MEMBRANE PROTEIN"/>
    <property type="match status" value="1"/>
</dbReference>
<dbReference type="EMBL" id="FCOK02000027">
    <property type="protein sequence ID" value="SAL40763.1"/>
    <property type="molecule type" value="Genomic_DNA"/>
</dbReference>
<gene>
    <name evidence="10" type="ORF">AWB69_04113</name>
</gene>
<organism evidence="10 11">
    <name type="scientific">Caballeronia udeis</name>
    <dbReference type="NCBI Taxonomy" id="1232866"/>
    <lineage>
        <taxon>Bacteria</taxon>
        <taxon>Pseudomonadati</taxon>
        <taxon>Pseudomonadota</taxon>
        <taxon>Betaproteobacteria</taxon>
        <taxon>Burkholderiales</taxon>
        <taxon>Burkholderiaceae</taxon>
        <taxon>Caballeronia</taxon>
    </lineage>
</organism>
<feature type="transmembrane region" description="Helical" evidence="7">
    <location>
        <begin position="92"/>
        <end position="110"/>
    </location>
</feature>
<evidence type="ECO:0000256" key="4">
    <source>
        <dbReference type="ARBA" id="ARBA00022989"/>
    </source>
</evidence>
<evidence type="ECO:0000313" key="10">
    <source>
        <dbReference type="EMBL" id="SAL40763.1"/>
    </source>
</evidence>
<evidence type="ECO:0000256" key="2">
    <source>
        <dbReference type="ARBA" id="ARBA00022475"/>
    </source>
</evidence>
<evidence type="ECO:0000256" key="7">
    <source>
        <dbReference type="SAM" id="Phobius"/>
    </source>
</evidence>
<feature type="transmembrane region" description="Helical" evidence="7">
    <location>
        <begin position="69"/>
        <end position="86"/>
    </location>
</feature>
<dbReference type="Proteomes" id="UP000054683">
    <property type="component" value="Unassembled WGS sequence"/>
</dbReference>
<dbReference type="PANTHER" id="PTHR30509">
    <property type="entry name" value="P-HYDROXYBENZOIC ACID EFFLUX PUMP SUBUNIT-RELATED"/>
    <property type="match status" value="1"/>
</dbReference>
<keyword evidence="4 7" id="KW-1133">Transmembrane helix</keyword>
<evidence type="ECO:0000256" key="3">
    <source>
        <dbReference type="ARBA" id="ARBA00022692"/>
    </source>
</evidence>
<dbReference type="RefSeq" id="WP_062087863.1">
    <property type="nucleotide sequence ID" value="NZ_FCOK02000027.1"/>
</dbReference>
<keyword evidence="3 7" id="KW-0812">Transmembrane</keyword>
<feature type="transmembrane region" description="Helical" evidence="7">
    <location>
        <begin position="139"/>
        <end position="159"/>
    </location>
</feature>
<feature type="domain" description="Integral membrane protein YccS N-terminal" evidence="8">
    <location>
        <begin position="69"/>
        <end position="348"/>
    </location>
</feature>
<reference evidence="10 11" key="1">
    <citation type="submission" date="2016-01" db="EMBL/GenBank/DDBJ databases">
        <authorList>
            <person name="Oliw E.H."/>
        </authorList>
    </citation>
    <scope>NUCLEOTIDE SEQUENCE [LARGE SCALE GENOMIC DNA]</scope>
    <source>
        <strain evidence="10">LMG 27134</strain>
    </source>
</reference>
<feature type="domain" description="Integral membrane bound transporter" evidence="9">
    <location>
        <begin position="414"/>
        <end position="535"/>
    </location>
</feature>
<dbReference type="Pfam" id="PF13515">
    <property type="entry name" value="FUSC_2"/>
    <property type="match status" value="1"/>
</dbReference>
<evidence type="ECO:0000259" key="9">
    <source>
        <dbReference type="Pfam" id="PF13515"/>
    </source>
</evidence>